<dbReference type="RefSeq" id="WP_020836161.1">
    <property type="nucleotide sequence ID" value="NC_021833.1"/>
</dbReference>
<evidence type="ECO:0000313" key="2">
    <source>
        <dbReference type="EMBL" id="AGR41928.1"/>
    </source>
</evidence>
<dbReference type="PATRIC" id="fig|1276221.3.peg.221"/>
<dbReference type="Proteomes" id="UP000014983">
    <property type="component" value="Chromosome"/>
</dbReference>
<dbReference type="OrthoDB" id="389702at2"/>
<keyword evidence="1" id="KW-0812">Transmembrane</keyword>
<name>S5MDY0_9MOLU</name>
<organism evidence="2 3">
    <name type="scientific">Spiroplasma diminutum CUAS-1</name>
    <dbReference type="NCBI Taxonomy" id="1276221"/>
    <lineage>
        <taxon>Bacteria</taxon>
        <taxon>Bacillati</taxon>
        <taxon>Mycoplasmatota</taxon>
        <taxon>Mollicutes</taxon>
        <taxon>Entomoplasmatales</taxon>
        <taxon>Spiroplasmataceae</taxon>
        <taxon>Spiroplasma</taxon>
    </lineage>
</organism>
<dbReference type="STRING" id="1276221.SDIMI_v3c02240"/>
<evidence type="ECO:0000256" key="1">
    <source>
        <dbReference type="SAM" id="Phobius"/>
    </source>
</evidence>
<proteinExistence type="predicted"/>
<accession>S5MDY0</accession>
<sequence>MKISLLASGEPNNLFIISAVLLLVAFLAAICSWYLTISYKRNSSEIKFASVLMVSVLILTQIISLISSILSIIFALNVIKNIDLSNILTIVSIIIAFITLGISFVMIIFFSNRIWFYMDDEKISTLGEAIKLSKIQKIIEDDEKSAVYVNYLEGKRTLKKIKFSKKTAIGIYFLEVASKTGIKPEKGNQISYFKEEISKLRAQALELSKKEIKKSENKNETDKKEEK</sequence>
<feature type="transmembrane region" description="Helical" evidence="1">
    <location>
        <begin position="87"/>
        <end position="110"/>
    </location>
</feature>
<dbReference type="KEGG" id="sdi:SDIMI_v3c02240"/>
<dbReference type="AlphaFoldDB" id="S5MDY0"/>
<dbReference type="InParanoid" id="S5MDY0"/>
<evidence type="ECO:0008006" key="4">
    <source>
        <dbReference type="Google" id="ProtNLM"/>
    </source>
</evidence>
<protein>
    <recommendedName>
        <fullName evidence="4">Transmembrane protein</fullName>
    </recommendedName>
</protein>
<gene>
    <name evidence="2" type="ORF">SDIMI_v3c02240</name>
</gene>
<feature type="transmembrane region" description="Helical" evidence="1">
    <location>
        <begin position="14"/>
        <end position="36"/>
    </location>
</feature>
<keyword evidence="1" id="KW-1133">Transmembrane helix</keyword>
<evidence type="ECO:0000313" key="3">
    <source>
        <dbReference type="Proteomes" id="UP000014983"/>
    </source>
</evidence>
<keyword evidence="1" id="KW-0472">Membrane</keyword>
<feature type="transmembrane region" description="Helical" evidence="1">
    <location>
        <begin position="48"/>
        <end position="75"/>
    </location>
</feature>
<keyword evidence="3" id="KW-1185">Reference proteome</keyword>
<dbReference type="HOGENOM" id="CLU_102180_0_0_14"/>
<reference evidence="2 3" key="1">
    <citation type="journal article" date="2013" name="Genome Biol. Evol.">
        <title>Comparison of metabolic capacities and inference of gene content evolution in mosquito-associated Spiroplasma diminutum and S. taiwanense.</title>
        <authorList>
            <person name="Lo W.S."/>
            <person name="Ku C."/>
            <person name="Chen L.L."/>
            <person name="Chang T.H."/>
            <person name="Kuo C.H."/>
        </authorList>
    </citation>
    <scope>NUCLEOTIDE SEQUENCE [LARGE SCALE GENOMIC DNA]</scope>
    <source>
        <strain evidence="2">CUAS-1</strain>
    </source>
</reference>
<dbReference type="EMBL" id="CP005076">
    <property type="protein sequence ID" value="AGR41928.1"/>
    <property type="molecule type" value="Genomic_DNA"/>
</dbReference>